<name>A0A0C1EFD1_9BACT</name>
<evidence type="ECO:0000313" key="2">
    <source>
        <dbReference type="Proteomes" id="UP000031307"/>
    </source>
</evidence>
<evidence type="ECO:0008006" key="3">
    <source>
        <dbReference type="Google" id="ProtNLM"/>
    </source>
</evidence>
<gene>
    <name evidence="1" type="ORF">DB43_DL00130</name>
</gene>
<comment type="caution">
    <text evidence="1">The sequence shown here is derived from an EMBL/GenBank/DDBJ whole genome shotgun (WGS) entry which is preliminary data.</text>
</comment>
<dbReference type="EMBL" id="JSAM01000006">
    <property type="protein sequence ID" value="KIA78743.1"/>
    <property type="molecule type" value="Genomic_DNA"/>
</dbReference>
<dbReference type="RefSeq" id="WP_006341211.1">
    <property type="nucleotide sequence ID" value="NZ_JSAM01000006.1"/>
</dbReference>
<evidence type="ECO:0000313" key="1">
    <source>
        <dbReference type="EMBL" id="KIA78743.1"/>
    </source>
</evidence>
<accession>A0A0C1EFD1</accession>
<reference evidence="1 2" key="1">
    <citation type="journal article" date="2014" name="Mol. Biol. Evol.">
        <title>Massive expansion of Ubiquitination-related gene families within the Chlamydiae.</title>
        <authorList>
            <person name="Domman D."/>
            <person name="Collingro A."/>
            <person name="Lagkouvardos I."/>
            <person name="Gehre L."/>
            <person name="Weinmaier T."/>
            <person name="Rattei T."/>
            <person name="Subtil A."/>
            <person name="Horn M."/>
        </authorList>
    </citation>
    <scope>NUCLEOTIDE SEQUENCE [LARGE SCALE GENOMIC DNA]</scope>
    <source>
        <strain evidence="1 2">OEW1</strain>
    </source>
</reference>
<proteinExistence type="predicted"/>
<dbReference type="PATRIC" id="fig|83552.4.peg.48"/>
<dbReference type="AlphaFoldDB" id="A0A0C1EFD1"/>
<organism evidence="1 2">
    <name type="scientific">Parachlamydia acanthamoebae</name>
    <dbReference type="NCBI Taxonomy" id="83552"/>
    <lineage>
        <taxon>Bacteria</taxon>
        <taxon>Pseudomonadati</taxon>
        <taxon>Chlamydiota</taxon>
        <taxon>Chlamydiia</taxon>
        <taxon>Parachlamydiales</taxon>
        <taxon>Parachlamydiaceae</taxon>
        <taxon>Parachlamydia</taxon>
    </lineage>
</organism>
<dbReference type="Proteomes" id="UP000031307">
    <property type="component" value="Unassembled WGS sequence"/>
</dbReference>
<protein>
    <recommendedName>
        <fullName evidence="3">Sialidase domain-containing protein</fullName>
    </recommendedName>
</protein>
<sequence length="201" mass="22330">MTELLPLGKGFSVLNHLSTINDTQEKMNRFYFKLLILNFCILSSFTYANTPRNVKLHADSSGNLIALWFIHKAHNNIQTTVLPNGGSWSSVTEFEIPGNDCENPKLAMNSSGNAVLIWSATDAGVRKIYGTTYSSSTGTWSTATQITQNTETVLDDYDVKLLDNQKMAITWNSLWYQQNITNAQALVGTLGEWGKAQQISN</sequence>